<proteinExistence type="predicted"/>
<organism evidence="1 2">
    <name type="scientific">Pristionchus mayeri</name>
    <dbReference type="NCBI Taxonomy" id="1317129"/>
    <lineage>
        <taxon>Eukaryota</taxon>
        <taxon>Metazoa</taxon>
        <taxon>Ecdysozoa</taxon>
        <taxon>Nematoda</taxon>
        <taxon>Chromadorea</taxon>
        <taxon>Rhabditida</taxon>
        <taxon>Rhabditina</taxon>
        <taxon>Diplogasteromorpha</taxon>
        <taxon>Diplogasteroidea</taxon>
        <taxon>Neodiplogasteridae</taxon>
        <taxon>Pristionchus</taxon>
    </lineage>
</organism>
<gene>
    <name evidence="1" type="ORF">PMAYCL1PPCAC_14079</name>
</gene>
<comment type="caution">
    <text evidence="1">The sequence shown here is derived from an EMBL/GenBank/DDBJ whole genome shotgun (WGS) entry which is preliminary data.</text>
</comment>
<protein>
    <submittedName>
        <fullName evidence="1">Uncharacterized protein</fullName>
    </submittedName>
</protein>
<evidence type="ECO:0000313" key="1">
    <source>
        <dbReference type="EMBL" id="GMR43884.1"/>
    </source>
</evidence>
<evidence type="ECO:0000313" key="2">
    <source>
        <dbReference type="Proteomes" id="UP001328107"/>
    </source>
</evidence>
<dbReference type="EMBL" id="BTRK01000003">
    <property type="protein sequence ID" value="GMR43884.1"/>
    <property type="molecule type" value="Genomic_DNA"/>
</dbReference>
<keyword evidence="2" id="KW-1185">Reference proteome</keyword>
<dbReference type="AlphaFoldDB" id="A0AAN4ZPY6"/>
<name>A0AAN4ZPY6_9BILA</name>
<sequence length="88" mass="10268">MVREETIKLFTHPVRSFCCTRARAASRSCARSWSEPARRRLLIAHNYRTQRITKCFLSTTRDYLPHLIRVGVKCGQSLLRLRLPLLIA</sequence>
<feature type="non-terminal residue" evidence="1">
    <location>
        <position position="88"/>
    </location>
</feature>
<accession>A0AAN4ZPY6</accession>
<reference evidence="2" key="1">
    <citation type="submission" date="2022-10" db="EMBL/GenBank/DDBJ databases">
        <title>Genome assembly of Pristionchus species.</title>
        <authorList>
            <person name="Yoshida K."/>
            <person name="Sommer R.J."/>
        </authorList>
    </citation>
    <scope>NUCLEOTIDE SEQUENCE [LARGE SCALE GENOMIC DNA]</scope>
    <source>
        <strain evidence="2">RS5460</strain>
    </source>
</reference>
<dbReference type="Proteomes" id="UP001328107">
    <property type="component" value="Unassembled WGS sequence"/>
</dbReference>